<dbReference type="RefSeq" id="WP_106260168.1">
    <property type="nucleotide sequence ID" value="NZ_CAWNSW010000026.1"/>
</dbReference>
<feature type="transmembrane region" description="Helical" evidence="2">
    <location>
        <begin position="40"/>
        <end position="58"/>
    </location>
</feature>
<organism evidence="4 5">
    <name type="scientific">Stenomitos frigidus ULC18</name>
    <dbReference type="NCBI Taxonomy" id="2107698"/>
    <lineage>
        <taxon>Bacteria</taxon>
        <taxon>Bacillati</taxon>
        <taxon>Cyanobacteriota</taxon>
        <taxon>Cyanophyceae</taxon>
        <taxon>Leptolyngbyales</taxon>
        <taxon>Leptolyngbyaceae</taxon>
        <taxon>Stenomitos</taxon>
    </lineage>
</organism>
<accession>A0A2T1DUX1</accession>
<dbReference type="Proteomes" id="UP000239576">
    <property type="component" value="Unassembled WGS sequence"/>
</dbReference>
<feature type="domain" description="EamA" evidence="3">
    <location>
        <begin position="145"/>
        <end position="277"/>
    </location>
</feature>
<feature type="transmembrane region" description="Helical" evidence="2">
    <location>
        <begin position="261"/>
        <end position="281"/>
    </location>
</feature>
<dbReference type="EMBL" id="PVWK01000149">
    <property type="protein sequence ID" value="PSB24262.1"/>
    <property type="molecule type" value="Genomic_DNA"/>
</dbReference>
<feature type="transmembrane region" description="Helical" evidence="2">
    <location>
        <begin position="70"/>
        <end position="88"/>
    </location>
</feature>
<evidence type="ECO:0000313" key="5">
    <source>
        <dbReference type="Proteomes" id="UP000239576"/>
    </source>
</evidence>
<gene>
    <name evidence="4" type="ORF">C7B82_27660</name>
</gene>
<feature type="transmembrane region" description="Helical" evidence="2">
    <location>
        <begin position="177"/>
        <end position="195"/>
    </location>
</feature>
<feature type="transmembrane region" description="Helical" evidence="2">
    <location>
        <begin position="201"/>
        <end position="223"/>
    </location>
</feature>
<reference evidence="5" key="1">
    <citation type="submission" date="2018-02" db="EMBL/GenBank/DDBJ databases">
        <authorList>
            <person name="Moore K."/>
            <person name="Momper L."/>
        </authorList>
    </citation>
    <scope>NUCLEOTIDE SEQUENCE [LARGE SCALE GENOMIC DNA]</scope>
    <source>
        <strain evidence="5">ULC18</strain>
    </source>
</reference>
<dbReference type="GO" id="GO:0016020">
    <property type="term" value="C:membrane"/>
    <property type="evidence" value="ECO:0007669"/>
    <property type="project" value="InterPro"/>
</dbReference>
<protein>
    <submittedName>
        <fullName evidence="4">EamA family transporter</fullName>
    </submittedName>
</protein>
<dbReference type="SUPFAM" id="SSF103481">
    <property type="entry name" value="Multidrug resistance efflux transporter EmrE"/>
    <property type="match status" value="1"/>
</dbReference>
<dbReference type="OrthoDB" id="9815120at2"/>
<reference evidence="4 5" key="2">
    <citation type="submission" date="2018-03" db="EMBL/GenBank/DDBJ databases">
        <title>The ancient ancestry and fast evolution of plastids.</title>
        <authorList>
            <person name="Moore K.R."/>
            <person name="Magnabosco C."/>
            <person name="Momper L."/>
            <person name="Gold D.A."/>
            <person name="Bosak T."/>
            <person name="Fournier G.P."/>
        </authorList>
    </citation>
    <scope>NUCLEOTIDE SEQUENCE [LARGE SCALE GENOMIC DNA]</scope>
    <source>
        <strain evidence="4 5">ULC18</strain>
    </source>
</reference>
<dbReference type="Pfam" id="PF00892">
    <property type="entry name" value="EamA"/>
    <property type="match status" value="1"/>
</dbReference>
<evidence type="ECO:0000313" key="4">
    <source>
        <dbReference type="EMBL" id="PSB24262.1"/>
    </source>
</evidence>
<sequence>MKKLKLGVPVSPTGLVIFSIGSVQLGSAIAKSLLAETSPAGIVLLRVGFAAIVLFCLWQPRLNDRVYASRWLLFAFGCALALMNLSFYRAIERIPLGIAVALEFIGPLGIALVHSRRWLDGLWVLLAGTGIILLTPFAGVTLDPLGIGLAMVAGMCWAVYILLSARIGQTLEGGEGLAWAMAIATLILLPIGVFTEGTALLQPHLLLMGFGVALLSSAIPYSLDLAALRGLSVKVFGILLSLEPVAAALAALLILNERLSPQAIAAILIITLAAAGSSYFAPRQPHQN</sequence>
<dbReference type="InterPro" id="IPR037185">
    <property type="entry name" value="EmrE-like"/>
</dbReference>
<feature type="transmembrane region" description="Helical" evidence="2">
    <location>
        <begin position="145"/>
        <end position="165"/>
    </location>
</feature>
<feature type="transmembrane region" description="Helical" evidence="2">
    <location>
        <begin position="94"/>
        <end position="114"/>
    </location>
</feature>
<evidence type="ECO:0000256" key="1">
    <source>
        <dbReference type="ARBA" id="ARBA00007362"/>
    </source>
</evidence>
<name>A0A2T1DUX1_9CYAN</name>
<feature type="transmembrane region" description="Helical" evidence="2">
    <location>
        <begin position="235"/>
        <end position="255"/>
    </location>
</feature>
<proteinExistence type="inferred from homology"/>
<evidence type="ECO:0000256" key="2">
    <source>
        <dbReference type="SAM" id="Phobius"/>
    </source>
</evidence>
<keyword evidence="2" id="KW-0812">Transmembrane</keyword>
<dbReference type="AlphaFoldDB" id="A0A2T1DUX1"/>
<keyword evidence="2" id="KW-1133">Transmembrane helix</keyword>
<comment type="caution">
    <text evidence="4">The sequence shown here is derived from an EMBL/GenBank/DDBJ whole genome shotgun (WGS) entry which is preliminary data.</text>
</comment>
<evidence type="ECO:0000259" key="3">
    <source>
        <dbReference type="Pfam" id="PF00892"/>
    </source>
</evidence>
<keyword evidence="5" id="KW-1185">Reference proteome</keyword>
<dbReference type="InterPro" id="IPR000620">
    <property type="entry name" value="EamA_dom"/>
</dbReference>
<feature type="transmembrane region" description="Helical" evidence="2">
    <location>
        <begin position="121"/>
        <end position="139"/>
    </location>
</feature>
<comment type="similarity">
    <text evidence="1">Belongs to the EamA transporter family.</text>
</comment>
<keyword evidence="2" id="KW-0472">Membrane</keyword>